<dbReference type="AlphaFoldDB" id="A0AAN8EXD1"/>
<keyword evidence="5" id="KW-1185">Reference proteome</keyword>
<feature type="repeat" description="ANK" evidence="3">
    <location>
        <begin position="658"/>
        <end position="690"/>
    </location>
</feature>
<feature type="repeat" description="ANK" evidence="3">
    <location>
        <begin position="358"/>
        <end position="390"/>
    </location>
</feature>
<dbReference type="PROSITE" id="PS50088">
    <property type="entry name" value="ANK_REPEAT"/>
    <property type="match status" value="6"/>
</dbReference>
<dbReference type="Gene3D" id="1.25.40.20">
    <property type="entry name" value="Ankyrin repeat-containing domain"/>
    <property type="match status" value="5"/>
</dbReference>
<accession>A0AAN8EXD1</accession>
<feature type="repeat" description="ANK" evidence="3">
    <location>
        <begin position="391"/>
        <end position="416"/>
    </location>
</feature>
<dbReference type="InterPro" id="IPR051165">
    <property type="entry name" value="Multifunctional_ANK_Repeat"/>
</dbReference>
<dbReference type="PRINTS" id="PR01415">
    <property type="entry name" value="ANKYRIN"/>
</dbReference>
<dbReference type="PROSITE" id="PS50297">
    <property type="entry name" value="ANK_REP_REGION"/>
    <property type="match status" value="6"/>
</dbReference>
<dbReference type="EMBL" id="JAKLMC020000006">
    <property type="protein sequence ID" value="KAK5955726.1"/>
    <property type="molecule type" value="Genomic_DNA"/>
</dbReference>
<dbReference type="PANTHER" id="PTHR24123:SF33">
    <property type="entry name" value="PROTEIN HOS4"/>
    <property type="match status" value="1"/>
</dbReference>
<dbReference type="PANTHER" id="PTHR24123">
    <property type="entry name" value="ANKYRIN REPEAT-CONTAINING"/>
    <property type="match status" value="1"/>
</dbReference>
<name>A0AAN8EXD1_9EURO</name>
<feature type="repeat" description="ANK" evidence="3">
    <location>
        <begin position="692"/>
        <end position="724"/>
    </location>
</feature>
<evidence type="ECO:0008006" key="6">
    <source>
        <dbReference type="Google" id="ProtNLM"/>
    </source>
</evidence>
<dbReference type="Pfam" id="PF00023">
    <property type="entry name" value="Ank"/>
    <property type="match status" value="1"/>
</dbReference>
<proteinExistence type="predicted"/>
<evidence type="ECO:0000256" key="2">
    <source>
        <dbReference type="ARBA" id="ARBA00023043"/>
    </source>
</evidence>
<keyword evidence="2 3" id="KW-0040">ANK repeat</keyword>
<protein>
    <recommendedName>
        <fullName evidence="6">Ankyrin</fullName>
    </recommendedName>
</protein>
<evidence type="ECO:0000313" key="4">
    <source>
        <dbReference type="EMBL" id="KAK5955726.1"/>
    </source>
</evidence>
<dbReference type="InterPro" id="IPR002110">
    <property type="entry name" value="Ankyrin_rpt"/>
</dbReference>
<evidence type="ECO:0000256" key="1">
    <source>
        <dbReference type="ARBA" id="ARBA00022737"/>
    </source>
</evidence>
<dbReference type="Pfam" id="PF12796">
    <property type="entry name" value="Ank_2"/>
    <property type="match status" value="2"/>
</dbReference>
<gene>
    <name evidence="4" type="ORF">OHC33_003367</name>
</gene>
<dbReference type="InterPro" id="IPR036770">
    <property type="entry name" value="Ankyrin_rpt-contain_sf"/>
</dbReference>
<evidence type="ECO:0000313" key="5">
    <source>
        <dbReference type="Proteomes" id="UP001316803"/>
    </source>
</evidence>
<organism evidence="4 5">
    <name type="scientific">Knufia fluminis</name>
    <dbReference type="NCBI Taxonomy" id="191047"/>
    <lineage>
        <taxon>Eukaryota</taxon>
        <taxon>Fungi</taxon>
        <taxon>Dikarya</taxon>
        <taxon>Ascomycota</taxon>
        <taxon>Pezizomycotina</taxon>
        <taxon>Eurotiomycetes</taxon>
        <taxon>Chaetothyriomycetidae</taxon>
        <taxon>Chaetothyriales</taxon>
        <taxon>Trichomeriaceae</taxon>
        <taxon>Knufia</taxon>
    </lineage>
</organism>
<dbReference type="Proteomes" id="UP001316803">
    <property type="component" value="Unassembled WGS sequence"/>
</dbReference>
<reference evidence="4 5" key="1">
    <citation type="submission" date="2022-12" db="EMBL/GenBank/DDBJ databases">
        <title>Genomic features and morphological characterization of a novel Knufia sp. strain isolated from spacecraft assembly facility.</title>
        <authorList>
            <person name="Teixeira M."/>
            <person name="Chander A.M."/>
            <person name="Stajich J.E."/>
            <person name="Venkateswaran K."/>
        </authorList>
    </citation>
    <scope>NUCLEOTIDE SEQUENCE [LARGE SCALE GENOMIC DNA]</scope>
    <source>
        <strain evidence="4 5">FJI-L2-BK-P2</strain>
    </source>
</reference>
<keyword evidence="1" id="KW-0677">Repeat</keyword>
<feature type="repeat" description="ANK" evidence="3">
    <location>
        <begin position="215"/>
        <end position="247"/>
    </location>
</feature>
<dbReference type="SUPFAM" id="SSF48403">
    <property type="entry name" value="Ankyrin repeat"/>
    <property type="match status" value="4"/>
</dbReference>
<evidence type="ECO:0000256" key="3">
    <source>
        <dbReference type="PROSITE-ProRule" id="PRU00023"/>
    </source>
</evidence>
<sequence>MDLIQQLLSQSTRITCNNAGMTALDSLVSHCWHLPQCINIFDYLIEQGAELGPHHEHFANILTAVLKKAPTELDGSEDTYRSRAAVFLCSLLRVSSTARNTASGRPGQIAAIWAVHNGLSDLLDALVAIGINATERILEVSPMSVVENLVCVYHPAKLVQKVFDIMEPTQLLQVNPATEYGLLHLLCDGTSCAEPDIIFILLARGLHVDVVGGSSRVAPLVLAVYSGKLEHTKLLLKEGASLHATDADGWNVLHHASSQSEILSFLSQNYEDELCWRSRAPGVTFFNTITFKNCNHLHLAVLSADATSTLLEIMPEADADVRTESMETPLHIASAVGSYETAFLLVESGASLDALTQRHETPLHVAVIYDNFAIVRLLSEHGSDINATTTTGRTPLHYAAEYGYHGIAEYLLEAGAVSRRDEDWMTPDLLAASKNHAWVAELIQDHFDSVNGKYGTIHDKSRKDYSVSGHVPDEGSLVVNNGAGSKIFTTILKAAACANETLIEGLLLLDTQKGSFFCPGCSPILIALHAYDVPLARTFINNGYSIQPEGCHEANLPQFNAVQVAARQDGASDVLELLLSRMHANDNLAGFAIPAVHIAVALGNLPGLIMLLDRHEATMSLSGTRFNVDDLRIKDAPRTHVLDDPTLLEIIDWGEFYCGYTALHVAATFDNCRAVQALLDRGASIESLTEGSLFTPLHCAASRNSLNAIKLLLEKGANLEARSHIGNTPLLEAALCDQSSAVQYLHDRGASLSWTDLAFDARRAATNDRICLALAISEELPRLLSSQVSRLLPSSPWEGCLSSLKLSSKPLLLAWLNTPGCGIGRHIFLQSNRGLRGMLKWLRNHNLLAAQLNEQYPPPLCFAVQDGNPQVVTALLEAGGDVDAPGCEEGPPLTLACIINRLEIVKVLVRAGAAIWYTKADGSETCCLESAFRYKRLQEWLLVGRWTEQQRLAAHAHTANVKTKPWSGLHEVWRPLEHVYKQRHGETLLQWHIRKKKQLKWFEGRVLHYGPDTEYVFAD</sequence>
<comment type="caution">
    <text evidence="4">The sequence shown here is derived from an EMBL/GenBank/DDBJ whole genome shotgun (WGS) entry which is preliminary data.</text>
</comment>
<feature type="repeat" description="ANK" evidence="3">
    <location>
        <begin position="325"/>
        <end position="357"/>
    </location>
</feature>
<dbReference type="SMART" id="SM00248">
    <property type="entry name" value="ANK"/>
    <property type="match status" value="17"/>
</dbReference>